<keyword evidence="3" id="KW-1185">Reference proteome</keyword>
<keyword evidence="1" id="KW-0472">Membrane</keyword>
<dbReference type="Proteomes" id="UP001190700">
    <property type="component" value="Unassembled WGS sequence"/>
</dbReference>
<feature type="transmembrane region" description="Helical" evidence="1">
    <location>
        <begin position="36"/>
        <end position="58"/>
    </location>
</feature>
<accession>A0AAE0FC01</accession>
<evidence type="ECO:0000313" key="2">
    <source>
        <dbReference type="EMBL" id="KAK3256840.1"/>
    </source>
</evidence>
<comment type="caution">
    <text evidence="2">The sequence shown here is derived from an EMBL/GenBank/DDBJ whole genome shotgun (WGS) entry which is preliminary data.</text>
</comment>
<evidence type="ECO:0000256" key="1">
    <source>
        <dbReference type="SAM" id="Phobius"/>
    </source>
</evidence>
<keyword evidence="1" id="KW-0812">Transmembrane</keyword>
<name>A0AAE0FC01_9CHLO</name>
<organism evidence="2 3">
    <name type="scientific">Cymbomonas tetramitiformis</name>
    <dbReference type="NCBI Taxonomy" id="36881"/>
    <lineage>
        <taxon>Eukaryota</taxon>
        <taxon>Viridiplantae</taxon>
        <taxon>Chlorophyta</taxon>
        <taxon>Pyramimonadophyceae</taxon>
        <taxon>Pyramimonadales</taxon>
        <taxon>Pyramimonadaceae</taxon>
        <taxon>Cymbomonas</taxon>
    </lineage>
</organism>
<gene>
    <name evidence="2" type="ORF">CYMTET_34049</name>
</gene>
<dbReference type="AlphaFoldDB" id="A0AAE0FC01"/>
<sequence length="102" mass="11574">MNFLAFAVGSTMFVFITIIFDSSGASQTKLIAQVDIFALLLVYVYMMRSAAFGMVLAMRTLWLRLWWSYHKGSDGARRRSLGRSRLHHAPRYFKVSACLASS</sequence>
<keyword evidence="1" id="KW-1133">Transmembrane helix</keyword>
<dbReference type="EMBL" id="LGRX02021296">
    <property type="protein sequence ID" value="KAK3256840.1"/>
    <property type="molecule type" value="Genomic_DNA"/>
</dbReference>
<proteinExistence type="predicted"/>
<protein>
    <submittedName>
        <fullName evidence="2">Uncharacterized protein</fullName>
    </submittedName>
</protein>
<reference evidence="2 3" key="1">
    <citation type="journal article" date="2015" name="Genome Biol. Evol.">
        <title>Comparative Genomics of a Bacterivorous Green Alga Reveals Evolutionary Causalities and Consequences of Phago-Mixotrophic Mode of Nutrition.</title>
        <authorList>
            <person name="Burns J.A."/>
            <person name="Paasch A."/>
            <person name="Narechania A."/>
            <person name="Kim E."/>
        </authorList>
    </citation>
    <scope>NUCLEOTIDE SEQUENCE [LARGE SCALE GENOMIC DNA]</scope>
    <source>
        <strain evidence="2 3">PLY_AMNH</strain>
    </source>
</reference>
<evidence type="ECO:0000313" key="3">
    <source>
        <dbReference type="Proteomes" id="UP001190700"/>
    </source>
</evidence>